<dbReference type="RefSeq" id="WP_173971609.1">
    <property type="nucleotide sequence ID" value="NZ_CADCSU010000109.1"/>
</dbReference>
<evidence type="ECO:0000313" key="2">
    <source>
        <dbReference type="Proteomes" id="UP000479938"/>
    </source>
</evidence>
<dbReference type="EMBL" id="CADCSU010000109">
    <property type="protein sequence ID" value="CAA9200447.1"/>
    <property type="molecule type" value="Genomic_DNA"/>
</dbReference>
<proteinExistence type="predicted"/>
<reference evidence="1 2" key="1">
    <citation type="submission" date="2020-02" db="EMBL/GenBank/DDBJ databases">
        <authorList>
            <person name="Criscuolo A."/>
        </authorList>
    </citation>
    <scope>NUCLEOTIDE SEQUENCE [LARGE SCALE GENOMIC DNA]</scope>
    <source>
        <strain evidence="1">CIP105534</strain>
    </source>
</reference>
<gene>
    <name evidence="1" type="ORF">FLA105534_03094</name>
</gene>
<dbReference type="PROSITE" id="PS51257">
    <property type="entry name" value="PROKAR_LIPOPROTEIN"/>
    <property type="match status" value="1"/>
</dbReference>
<sequence length="342" mass="39438">MKNFTLLLLSFILFSCSVSKPSPKNQYSDIIDKVKNIDDSINVGQMTIHNAFKNQILAHRSGKFDSLTILNKVYKPNKYAFDNCLSQIFGEENGLKFKPNGIYSWNRNLLKDHEALIKQKLTVLDSVNINQLFTKHLKALQEITGQKGKGKWMVYFGPKDFQIFGGCDNNSMILDMFGSEWNSKSIDKVFAHELEHLLFNPALEKDPNGQKGLGITLDEGLAVYFTSLYLNQSLEEALYGDDTKILFSREKEIFEKLEPYFYKTNEEGCPIFRHCGRNSECKPVIENLPKEVENELCYFLGYRIIQKYAEKNGKDSWKDIYTIPLKDFLEKSGYKEFIASLK</sequence>
<name>A0A6J4GMI5_9FLAO</name>
<keyword evidence="2" id="KW-1185">Reference proteome</keyword>
<evidence type="ECO:0000313" key="1">
    <source>
        <dbReference type="EMBL" id="CAA9200447.1"/>
    </source>
</evidence>
<accession>A0A6J4GMI5</accession>
<organism evidence="1 2">
    <name type="scientific">Flavobacterium bizetiae</name>
    <dbReference type="NCBI Taxonomy" id="2704140"/>
    <lineage>
        <taxon>Bacteria</taxon>
        <taxon>Pseudomonadati</taxon>
        <taxon>Bacteroidota</taxon>
        <taxon>Flavobacteriia</taxon>
        <taxon>Flavobacteriales</taxon>
        <taxon>Flavobacteriaceae</taxon>
        <taxon>Flavobacterium</taxon>
    </lineage>
</organism>
<dbReference type="Proteomes" id="UP000479938">
    <property type="component" value="Unassembled WGS sequence"/>
</dbReference>
<protein>
    <submittedName>
        <fullName evidence="1">Uncharacterized protein</fullName>
    </submittedName>
</protein>
<dbReference type="AlphaFoldDB" id="A0A6J4GMI5"/>